<sequence>MLSNSRLVIVFESGYNQIGEPILKTKSFNNIKTGATNEQLKAVADALIPLQGWMPYQVDRANTYALDL</sequence>
<dbReference type="EMBL" id="JAOTPO010000007">
    <property type="protein sequence ID" value="MDE5413987.1"/>
    <property type="molecule type" value="Genomic_DNA"/>
</dbReference>
<dbReference type="Pfam" id="PF07872">
    <property type="entry name" value="DUF1659"/>
    <property type="match status" value="1"/>
</dbReference>
<keyword evidence="3" id="KW-1185">Reference proteome</keyword>
<proteinExistence type="predicted"/>
<protein>
    <submittedName>
        <fullName evidence="2">DUF1659 domain-containing protein</fullName>
    </submittedName>
</protein>
<evidence type="ECO:0000313" key="2">
    <source>
        <dbReference type="EMBL" id="MDE5413987.1"/>
    </source>
</evidence>
<evidence type="ECO:0000259" key="1">
    <source>
        <dbReference type="Pfam" id="PF07872"/>
    </source>
</evidence>
<dbReference type="RefSeq" id="WP_275118605.1">
    <property type="nucleotide sequence ID" value="NZ_JAOTPO010000007.1"/>
</dbReference>
<evidence type="ECO:0000313" key="3">
    <source>
        <dbReference type="Proteomes" id="UP001148125"/>
    </source>
</evidence>
<reference evidence="2" key="1">
    <citation type="submission" date="2024-05" db="EMBL/GenBank/DDBJ databases">
        <title>Alkalihalobacillus sp. strain MEB203 novel alkaliphilic bacterium from Lonar Lake, India.</title>
        <authorList>
            <person name="Joshi A."/>
            <person name="Thite S."/>
            <person name="Mengade P."/>
        </authorList>
    </citation>
    <scope>NUCLEOTIDE SEQUENCE</scope>
    <source>
        <strain evidence="2">MEB 203</strain>
    </source>
</reference>
<name>A0ABT5VF77_9BACI</name>
<comment type="caution">
    <text evidence="2">The sequence shown here is derived from an EMBL/GenBank/DDBJ whole genome shotgun (WGS) entry which is preliminary data.</text>
</comment>
<gene>
    <name evidence="2" type="ORF">N7Z68_11405</name>
</gene>
<feature type="domain" description="DUF1659" evidence="1">
    <location>
        <begin position="2"/>
        <end position="66"/>
    </location>
</feature>
<organism evidence="2 3">
    <name type="scientific">Alkalihalobacterium chitinilyticum</name>
    <dbReference type="NCBI Taxonomy" id="2980103"/>
    <lineage>
        <taxon>Bacteria</taxon>
        <taxon>Bacillati</taxon>
        <taxon>Bacillota</taxon>
        <taxon>Bacilli</taxon>
        <taxon>Bacillales</taxon>
        <taxon>Bacillaceae</taxon>
        <taxon>Alkalihalobacterium</taxon>
    </lineage>
</organism>
<dbReference type="InterPro" id="IPR012454">
    <property type="entry name" value="DUF1659"/>
</dbReference>
<accession>A0ABT5VF77</accession>
<dbReference type="Proteomes" id="UP001148125">
    <property type="component" value="Unassembled WGS sequence"/>
</dbReference>